<dbReference type="Gene3D" id="3.30.2310.20">
    <property type="entry name" value="RelE-like"/>
    <property type="match status" value="1"/>
</dbReference>
<sequence>MKAYEIQLSTRAKKQLKKLNPQIRDNIIPEIQKLATERFPNQFKHLTKHITADYRLRIGDYRVLYDVYDEDKVVLILVVGHRRDVYR</sequence>
<evidence type="ECO:0000313" key="3">
    <source>
        <dbReference type="EMBL" id="PIR98930.1"/>
    </source>
</evidence>
<comment type="similarity">
    <text evidence="1">Belongs to the RelE toxin family.</text>
</comment>
<dbReference type="InterPro" id="IPR007712">
    <property type="entry name" value="RelE/ParE_toxin"/>
</dbReference>
<dbReference type="PANTHER" id="PTHR35601">
    <property type="entry name" value="TOXIN RELE"/>
    <property type="match status" value="1"/>
</dbReference>
<dbReference type="Pfam" id="PF05016">
    <property type="entry name" value="ParE_toxin"/>
    <property type="match status" value="1"/>
</dbReference>
<dbReference type="PANTHER" id="PTHR35601:SF1">
    <property type="entry name" value="TOXIN RELE"/>
    <property type="match status" value="1"/>
</dbReference>
<accession>A0A2H0VKS4</accession>
<dbReference type="NCBIfam" id="TIGR02385">
    <property type="entry name" value="RelE_StbE"/>
    <property type="match status" value="1"/>
</dbReference>
<dbReference type="SUPFAM" id="SSF143011">
    <property type="entry name" value="RelE-like"/>
    <property type="match status" value="1"/>
</dbReference>
<gene>
    <name evidence="3" type="ORF">COT87_02255</name>
</gene>
<reference evidence="4" key="1">
    <citation type="submission" date="2017-09" db="EMBL/GenBank/DDBJ databases">
        <title>Depth-based differentiation of microbial function through sediment-hosted aquifers and enrichment of novel symbionts in the deep terrestrial subsurface.</title>
        <authorList>
            <person name="Probst A.J."/>
            <person name="Ladd B."/>
            <person name="Jarett J.K."/>
            <person name="Geller-Mcgrath D.E."/>
            <person name="Sieber C.M.K."/>
            <person name="Emerson J.B."/>
            <person name="Anantharaman K."/>
            <person name="Thomas B.C."/>
            <person name="Malmstrom R."/>
            <person name="Stieglmeier M."/>
            <person name="Klingl A."/>
            <person name="Woyke T."/>
            <person name="Ryan C.M."/>
            <person name="Banfield J.F."/>
        </authorList>
    </citation>
    <scope>NUCLEOTIDE SEQUENCE [LARGE SCALE GENOMIC DNA]</scope>
</reference>
<proteinExistence type="inferred from homology"/>
<comment type="caution">
    <text evidence="3">The sequence shown here is derived from an EMBL/GenBank/DDBJ whole genome shotgun (WGS) entry which is preliminary data.</text>
</comment>
<evidence type="ECO:0000256" key="1">
    <source>
        <dbReference type="ARBA" id="ARBA00006226"/>
    </source>
</evidence>
<dbReference type="EMBL" id="PFAF01000044">
    <property type="protein sequence ID" value="PIR98930.1"/>
    <property type="molecule type" value="Genomic_DNA"/>
</dbReference>
<name>A0A2H0VKS4_9BACT</name>
<evidence type="ECO:0008006" key="5">
    <source>
        <dbReference type="Google" id="ProtNLM"/>
    </source>
</evidence>
<dbReference type="AlphaFoldDB" id="A0A2H0VKS4"/>
<evidence type="ECO:0000313" key="4">
    <source>
        <dbReference type="Proteomes" id="UP000230796"/>
    </source>
</evidence>
<evidence type="ECO:0000256" key="2">
    <source>
        <dbReference type="ARBA" id="ARBA00022649"/>
    </source>
</evidence>
<protein>
    <recommendedName>
        <fullName evidence="5">Type II toxin-antitoxin system mRNA interferase toxin, RelE/StbE family</fullName>
    </recommendedName>
</protein>
<dbReference type="Proteomes" id="UP000230796">
    <property type="component" value="Unassembled WGS sequence"/>
</dbReference>
<organism evidence="3 4">
    <name type="scientific">Candidatus Collierbacteria bacterium CG10_big_fil_rev_8_21_14_0_10_44_9</name>
    <dbReference type="NCBI Taxonomy" id="1974535"/>
    <lineage>
        <taxon>Bacteria</taxon>
        <taxon>Candidatus Collieribacteriota</taxon>
    </lineage>
</organism>
<dbReference type="InterPro" id="IPR035093">
    <property type="entry name" value="RelE/ParE_toxin_dom_sf"/>
</dbReference>
<keyword evidence="2" id="KW-1277">Toxin-antitoxin system</keyword>